<dbReference type="AlphaFoldDB" id="A0A1I5GLF6"/>
<evidence type="ECO:0000259" key="1">
    <source>
        <dbReference type="Pfam" id="PF17032"/>
    </source>
</evidence>
<keyword evidence="3" id="KW-1185">Reference proteome</keyword>
<dbReference type="OrthoDB" id="4377018at2"/>
<dbReference type="Proteomes" id="UP000198806">
    <property type="component" value="Unassembled WGS sequence"/>
</dbReference>
<dbReference type="InterPro" id="IPR031493">
    <property type="entry name" value="Zinc_ribbon_15"/>
</dbReference>
<feature type="domain" description="Zinc-ribbon 15" evidence="1">
    <location>
        <begin position="20"/>
        <end position="117"/>
    </location>
</feature>
<proteinExistence type="predicted"/>
<organism evidence="2 3">
    <name type="scientific">Anaerocolumna aminovalerica</name>
    <dbReference type="NCBI Taxonomy" id="1527"/>
    <lineage>
        <taxon>Bacteria</taxon>
        <taxon>Bacillati</taxon>
        <taxon>Bacillota</taxon>
        <taxon>Clostridia</taxon>
        <taxon>Lachnospirales</taxon>
        <taxon>Lachnospiraceae</taxon>
        <taxon>Anaerocolumna</taxon>
    </lineage>
</organism>
<dbReference type="Pfam" id="PF17032">
    <property type="entry name" value="Zn_ribbon_15"/>
    <property type="match status" value="1"/>
</dbReference>
<dbReference type="EMBL" id="FOWD01000020">
    <property type="protein sequence ID" value="SFO36802.1"/>
    <property type="molecule type" value="Genomic_DNA"/>
</dbReference>
<gene>
    <name evidence="2" type="ORF">SAMN04489757_12059</name>
</gene>
<evidence type="ECO:0000313" key="2">
    <source>
        <dbReference type="EMBL" id="SFO36802.1"/>
    </source>
</evidence>
<protein>
    <submittedName>
        <fullName evidence="2">Zinc-ribbon family protein</fullName>
    </submittedName>
</protein>
<sequence length="120" mass="13972">MFFIFGISSGKKRLDFNQTMICPNCGHFGRLEVYMTYMYFSLFFIPLFKWGKRYLVKTSCCDGACDIPNELGKRIEKGQTLEIDPKDLHFPFGHRFKQCTNCGFSTSEEFEYCPKCGKPL</sequence>
<dbReference type="RefSeq" id="WP_091687152.1">
    <property type="nucleotide sequence ID" value="NZ_BAABFM010000028.1"/>
</dbReference>
<accession>A0A1I5GLF6</accession>
<evidence type="ECO:0000313" key="3">
    <source>
        <dbReference type="Proteomes" id="UP000198806"/>
    </source>
</evidence>
<dbReference type="STRING" id="1527.SAMN04489757_12059"/>
<reference evidence="2 3" key="1">
    <citation type="submission" date="2016-10" db="EMBL/GenBank/DDBJ databases">
        <authorList>
            <person name="de Groot N.N."/>
        </authorList>
    </citation>
    <scope>NUCLEOTIDE SEQUENCE [LARGE SCALE GENOMIC DNA]</scope>
    <source>
        <strain evidence="2 3">DSM 1283</strain>
    </source>
</reference>
<name>A0A1I5GLF6_9FIRM</name>